<evidence type="ECO:0000313" key="3">
    <source>
        <dbReference type="EMBL" id="BAO32266.1"/>
    </source>
</evidence>
<dbReference type="Pfam" id="PF03629">
    <property type="entry name" value="SASA"/>
    <property type="match status" value="1"/>
</dbReference>
<keyword evidence="1" id="KW-0378">Hydrolase</keyword>
<dbReference type="EMBL" id="AP013063">
    <property type="protein sequence ID" value="BAO32266.1"/>
    <property type="molecule type" value="Genomic_DNA"/>
</dbReference>
<evidence type="ECO:0000259" key="2">
    <source>
        <dbReference type="Pfam" id="PF03629"/>
    </source>
</evidence>
<accession>A0AAT9F2C0</accession>
<dbReference type="KEGG" id="smar:SM39_0199"/>
<organism evidence="3">
    <name type="scientific">Serratia marcescens SM39</name>
    <dbReference type="NCBI Taxonomy" id="1334564"/>
    <lineage>
        <taxon>Bacteria</taxon>
        <taxon>Pseudomonadati</taxon>
        <taxon>Pseudomonadota</taxon>
        <taxon>Gammaproteobacteria</taxon>
        <taxon>Enterobacterales</taxon>
        <taxon>Yersiniaceae</taxon>
        <taxon>Serratia</taxon>
    </lineage>
</organism>
<dbReference type="GO" id="GO:0016788">
    <property type="term" value="F:hydrolase activity, acting on ester bonds"/>
    <property type="evidence" value="ECO:0007669"/>
    <property type="project" value="UniProtKB-ARBA"/>
</dbReference>
<dbReference type="SUPFAM" id="SSF52266">
    <property type="entry name" value="SGNH hydrolase"/>
    <property type="match status" value="1"/>
</dbReference>
<feature type="domain" description="Sialate O-acetylesterase" evidence="2">
    <location>
        <begin position="342"/>
        <end position="493"/>
    </location>
</feature>
<dbReference type="Gene3D" id="3.40.50.1110">
    <property type="entry name" value="SGNH hydrolase"/>
    <property type="match status" value="1"/>
</dbReference>
<evidence type="ECO:0000256" key="1">
    <source>
        <dbReference type="ARBA" id="ARBA00022801"/>
    </source>
</evidence>
<dbReference type="RefSeq" id="WP_052475377.1">
    <property type="nucleotide sequence ID" value="NZ_AP013063.1"/>
</dbReference>
<dbReference type="InterPro" id="IPR005181">
    <property type="entry name" value="SASA"/>
</dbReference>
<dbReference type="AlphaFoldDB" id="A0AAT9F2C0"/>
<name>A0AAT9F2C0_SERMA</name>
<dbReference type="InterPro" id="IPR036514">
    <property type="entry name" value="SGNH_hydro_sf"/>
</dbReference>
<gene>
    <name evidence="3" type="ORF">SM39_0199</name>
</gene>
<proteinExistence type="predicted"/>
<sequence>MAKTLQESPVWVDGIFQLEMTTPVLGGDNGPDNWQAQQLASRTLYLKQYVDSYQAGESPLRSLDYAQQLINEGRIPEGAKFSVRSSDPLIWSIEGQNVSGTAVLLPKDLPSGAYVKTVSDRIQEVDSGNEPTFSSIDFAGFPHIAYIDGVFATPEFDVFTVPYPGQYSVDKNFFAVAAGAGSSSSSQPDWLQETIDSLEQLAEQSRWMLASVGNTVVSLVANYIHFIYYGQSLQNGTEAYPRLSRTQFIDSLMFGDSVMPKSPTAPEFVPRNGAALKPLIATCCDAQGNPLTDEQVAAAAPGTIIYGESPAEGFTNSLRRKYLDYFGKASDPERVFVASAAGVGGRTVAQLSKNANPNLYQRFVDAMQGVKAIADAEGKSYQVGAVVYIQGENDYPNTSKAAFKAATIQLLNDMQTDRIAYLPDNRKFPILTVQTGASYTRDDKDMSVGMAQLEIDDELDFVFMVGPYYPYTNKPSGHLDANGTRNLGEKITEVGFRVSVLKQSWKCVKLIKAVRRGKDVLLAKHVPVPPLQFKAPRVGYVEQSYADKGYSALDRVGGIDTPIAIVSVEIKRTSVIHLVLEREPIGELIIRYADKTNHDGNGMVCDSSQGLSLTEYTFLANSGMYPEANIPELVNRPYGLENWSTAYQTTPEVI</sequence>
<reference evidence="3" key="1">
    <citation type="journal article" date="2014" name="Genome Biol. Evol.">
        <title>Genome evolution and plasticity of Serratia marcescens, an important multidrug-resistant nosocomial pathogen.</title>
        <authorList>
            <person name="Iguchi A."/>
            <person name="Nagaya Y."/>
            <person name="Pradel E."/>
            <person name="Ooka T."/>
            <person name="Ogura Y."/>
            <person name="Katsura K."/>
            <person name="Kurokawa K."/>
            <person name="Oshima K."/>
            <person name="Hattori M."/>
            <person name="Parkhill J."/>
            <person name="Sebaihia M."/>
            <person name="Coulthurst S.J."/>
            <person name="Gotoh N."/>
            <person name="Thomson N.R."/>
            <person name="Ewbank J.J."/>
            <person name="Hayashi T."/>
        </authorList>
    </citation>
    <scope>NUCLEOTIDE SEQUENCE</scope>
    <source>
        <strain evidence="3">SM39</strain>
    </source>
</reference>
<protein>
    <submittedName>
        <fullName evidence="3">Tail fiber protein</fullName>
    </submittedName>
</protein>